<evidence type="ECO:0000313" key="1">
    <source>
        <dbReference type="EMBL" id="MCI61004.1"/>
    </source>
</evidence>
<reference evidence="1 2" key="1">
    <citation type="journal article" date="2018" name="Front. Plant Sci.">
        <title>Red Clover (Trifolium pratense) and Zigzag Clover (T. medium) - A Picture of Genomic Similarities and Differences.</title>
        <authorList>
            <person name="Dluhosova J."/>
            <person name="Istvanek J."/>
            <person name="Nedelnik J."/>
            <person name="Repkova J."/>
        </authorList>
    </citation>
    <scope>NUCLEOTIDE SEQUENCE [LARGE SCALE GENOMIC DNA]</scope>
    <source>
        <strain evidence="2">cv. 10/8</strain>
        <tissue evidence="1">Leaf</tissue>
    </source>
</reference>
<feature type="non-terminal residue" evidence="1">
    <location>
        <position position="1"/>
    </location>
</feature>
<name>A0A392TK76_9FABA</name>
<accession>A0A392TK76</accession>
<dbReference type="EMBL" id="LXQA010591897">
    <property type="protein sequence ID" value="MCI61004.1"/>
    <property type="molecule type" value="Genomic_DNA"/>
</dbReference>
<proteinExistence type="predicted"/>
<dbReference type="Proteomes" id="UP000265520">
    <property type="component" value="Unassembled WGS sequence"/>
</dbReference>
<protein>
    <submittedName>
        <fullName evidence="1">Uncharacterized protein</fullName>
    </submittedName>
</protein>
<sequence length="54" mass="6157">TRSSGVQRSWLQRFCTFRGWKASEAGNIKASENVSEAEQVHSLDYKPIQYNTPP</sequence>
<evidence type="ECO:0000313" key="2">
    <source>
        <dbReference type="Proteomes" id="UP000265520"/>
    </source>
</evidence>
<organism evidence="1 2">
    <name type="scientific">Trifolium medium</name>
    <dbReference type="NCBI Taxonomy" id="97028"/>
    <lineage>
        <taxon>Eukaryota</taxon>
        <taxon>Viridiplantae</taxon>
        <taxon>Streptophyta</taxon>
        <taxon>Embryophyta</taxon>
        <taxon>Tracheophyta</taxon>
        <taxon>Spermatophyta</taxon>
        <taxon>Magnoliopsida</taxon>
        <taxon>eudicotyledons</taxon>
        <taxon>Gunneridae</taxon>
        <taxon>Pentapetalae</taxon>
        <taxon>rosids</taxon>
        <taxon>fabids</taxon>
        <taxon>Fabales</taxon>
        <taxon>Fabaceae</taxon>
        <taxon>Papilionoideae</taxon>
        <taxon>50 kb inversion clade</taxon>
        <taxon>NPAAA clade</taxon>
        <taxon>Hologalegina</taxon>
        <taxon>IRL clade</taxon>
        <taxon>Trifolieae</taxon>
        <taxon>Trifolium</taxon>
    </lineage>
</organism>
<comment type="caution">
    <text evidence="1">The sequence shown here is derived from an EMBL/GenBank/DDBJ whole genome shotgun (WGS) entry which is preliminary data.</text>
</comment>
<keyword evidence="2" id="KW-1185">Reference proteome</keyword>
<dbReference type="AlphaFoldDB" id="A0A392TK76"/>